<reference evidence="1 2" key="1">
    <citation type="submission" date="2021-06" db="EMBL/GenBank/DDBJ databases">
        <title>Caerostris darwini draft genome.</title>
        <authorList>
            <person name="Kono N."/>
            <person name="Arakawa K."/>
        </authorList>
    </citation>
    <scope>NUCLEOTIDE SEQUENCE [LARGE SCALE GENOMIC DNA]</scope>
</reference>
<name>A0AAV4RGJ6_9ARAC</name>
<protein>
    <submittedName>
        <fullName evidence="1">Uncharacterized protein</fullName>
    </submittedName>
</protein>
<keyword evidence="2" id="KW-1185">Reference proteome</keyword>
<dbReference type="EMBL" id="BPLQ01006094">
    <property type="protein sequence ID" value="GIY20041.1"/>
    <property type="molecule type" value="Genomic_DNA"/>
</dbReference>
<gene>
    <name evidence="1" type="ORF">CDAR_198081</name>
</gene>
<evidence type="ECO:0000313" key="1">
    <source>
        <dbReference type="EMBL" id="GIY20041.1"/>
    </source>
</evidence>
<dbReference type="AlphaFoldDB" id="A0AAV4RGJ6"/>
<accession>A0AAV4RGJ6</accession>
<dbReference type="Proteomes" id="UP001054837">
    <property type="component" value="Unassembled WGS sequence"/>
</dbReference>
<proteinExistence type="predicted"/>
<organism evidence="1 2">
    <name type="scientific">Caerostris darwini</name>
    <dbReference type="NCBI Taxonomy" id="1538125"/>
    <lineage>
        <taxon>Eukaryota</taxon>
        <taxon>Metazoa</taxon>
        <taxon>Ecdysozoa</taxon>
        <taxon>Arthropoda</taxon>
        <taxon>Chelicerata</taxon>
        <taxon>Arachnida</taxon>
        <taxon>Araneae</taxon>
        <taxon>Araneomorphae</taxon>
        <taxon>Entelegynae</taxon>
        <taxon>Araneoidea</taxon>
        <taxon>Araneidae</taxon>
        <taxon>Caerostris</taxon>
    </lineage>
</organism>
<evidence type="ECO:0000313" key="2">
    <source>
        <dbReference type="Proteomes" id="UP001054837"/>
    </source>
</evidence>
<sequence length="109" mass="13342">MQRKRQTPFYVYIGGFKRVSWKECWRSPFYGDLPNDHFEKNLLRLYSFRDQRKRSRLNYATRIRSEHMPGEILSVFGSLLQIRRSEFRLFKAEIEDEWKNGNSMIFPSR</sequence>
<comment type="caution">
    <text evidence="1">The sequence shown here is derived from an EMBL/GenBank/DDBJ whole genome shotgun (WGS) entry which is preliminary data.</text>
</comment>